<keyword evidence="3" id="KW-0443">Lipid metabolism</keyword>
<keyword evidence="1" id="KW-0444">Lipid biosynthesis</keyword>
<keyword evidence="6" id="KW-1185">Reference proteome</keyword>
<sequence>MNLLAHLLLADRSNTSFAGQILGDEIKGWLDDRFAPRTRHGIKLHRAIDRHSDDHALHRTLRQRFNPPLRRYAGIVVDIGLDHALARQWHRFHDESLPVFARRAQTRVITEWPDDAPFSADRLRGLSSVLVGYAQPEGIKRALDSVKRRLRRQNPVGDALPELLALNEAFDASIAPLLAELEQVVRELDSERK</sequence>
<dbReference type="Proteomes" id="UP001460888">
    <property type="component" value="Unassembled WGS sequence"/>
</dbReference>
<keyword evidence="4" id="KW-0275">Fatty acid biosynthesis</keyword>
<comment type="caution">
    <text evidence="5">The sequence shown here is derived from an EMBL/GenBank/DDBJ whole genome shotgun (WGS) entry which is preliminary data.</text>
</comment>
<dbReference type="PANTHER" id="PTHR38764:SF1">
    <property type="entry name" value="ACYL CARRIER PROTEIN PHOSPHODIESTERASE"/>
    <property type="match status" value="1"/>
</dbReference>
<evidence type="ECO:0000313" key="5">
    <source>
        <dbReference type="EMBL" id="MES1930119.1"/>
    </source>
</evidence>
<evidence type="ECO:0000256" key="2">
    <source>
        <dbReference type="ARBA" id="ARBA00022801"/>
    </source>
</evidence>
<reference evidence="5 6" key="1">
    <citation type="submission" date="2013-03" db="EMBL/GenBank/DDBJ databases">
        <title>Salinisphaera dokdonensis CL-ES53 Genome Sequencing.</title>
        <authorList>
            <person name="Li C."/>
            <person name="Lai Q."/>
            <person name="Shao Z."/>
        </authorList>
    </citation>
    <scope>NUCLEOTIDE SEQUENCE [LARGE SCALE GENOMIC DNA]</scope>
    <source>
        <strain evidence="5 6">CL-ES53</strain>
    </source>
</reference>
<evidence type="ECO:0000313" key="6">
    <source>
        <dbReference type="Proteomes" id="UP001460888"/>
    </source>
</evidence>
<dbReference type="RefSeq" id="WP_353112033.1">
    <property type="nucleotide sequence ID" value="NZ_APND01000004.1"/>
</dbReference>
<accession>A0ABV2B2L7</accession>
<evidence type="ECO:0000256" key="1">
    <source>
        <dbReference type="ARBA" id="ARBA00022516"/>
    </source>
</evidence>
<dbReference type="PANTHER" id="PTHR38764">
    <property type="entry name" value="ACYL CARRIER PROTEIN PHOSPHODIESTERASE"/>
    <property type="match status" value="1"/>
</dbReference>
<keyword evidence="2" id="KW-0378">Hydrolase</keyword>
<dbReference type="Pfam" id="PF04336">
    <property type="entry name" value="ACP_PD"/>
    <property type="match status" value="1"/>
</dbReference>
<gene>
    <name evidence="5" type="ORF">SADO_12728</name>
</gene>
<evidence type="ECO:0000256" key="4">
    <source>
        <dbReference type="ARBA" id="ARBA00023160"/>
    </source>
</evidence>
<organism evidence="5 6">
    <name type="scientific">Salinisphaera dokdonensis CL-ES53</name>
    <dbReference type="NCBI Taxonomy" id="1304272"/>
    <lineage>
        <taxon>Bacteria</taxon>
        <taxon>Pseudomonadati</taxon>
        <taxon>Pseudomonadota</taxon>
        <taxon>Gammaproteobacteria</taxon>
        <taxon>Salinisphaerales</taxon>
        <taxon>Salinisphaeraceae</taxon>
        <taxon>Salinisphaera</taxon>
    </lineage>
</organism>
<name>A0ABV2B2L7_9GAMM</name>
<protein>
    <recommendedName>
        <fullName evidence="7">ACP phosphodiesterase</fullName>
    </recommendedName>
</protein>
<dbReference type="InterPro" id="IPR007431">
    <property type="entry name" value="ACP_PD"/>
</dbReference>
<proteinExistence type="predicted"/>
<evidence type="ECO:0000256" key="3">
    <source>
        <dbReference type="ARBA" id="ARBA00023098"/>
    </source>
</evidence>
<evidence type="ECO:0008006" key="7">
    <source>
        <dbReference type="Google" id="ProtNLM"/>
    </source>
</evidence>
<dbReference type="EMBL" id="APND01000004">
    <property type="protein sequence ID" value="MES1930119.1"/>
    <property type="molecule type" value="Genomic_DNA"/>
</dbReference>
<keyword evidence="4" id="KW-0276">Fatty acid metabolism</keyword>